<keyword evidence="2 5" id="KW-0808">Transferase</keyword>
<dbReference type="EMBL" id="FXAZ01000001">
    <property type="protein sequence ID" value="SMG18359.1"/>
    <property type="molecule type" value="Genomic_DNA"/>
</dbReference>
<dbReference type="InterPro" id="IPR055066">
    <property type="entry name" value="AASDHPPT_N"/>
</dbReference>
<dbReference type="GO" id="GO:0008897">
    <property type="term" value="F:holo-[acyl-carrier-protein] synthase activity"/>
    <property type="evidence" value="ECO:0007669"/>
    <property type="project" value="InterPro"/>
</dbReference>
<dbReference type="AlphaFoldDB" id="A0A1X7IUA6"/>
<dbReference type="STRING" id="1852522.SAMN06295960_0784"/>
<dbReference type="Gene3D" id="3.90.470.20">
    <property type="entry name" value="4'-phosphopantetheinyl transferase domain"/>
    <property type="match status" value="2"/>
</dbReference>
<name>A0A1X7IUA6_9BACL</name>
<dbReference type="InterPro" id="IPR008278">
    <property type="entry name" value="4-PPantetheinyl_Trfase_dom"/>
</dbReference>
<evidence type="ECO:0000256" key="2">
    <source>
        <dbReference type="ARBA" id="ARBA00022679"/>
    </source>
</evidence>
<protein>
    <submittedName>
        <fullName evidence="5">4'-phosphopantetheinyl transferase</fullName>
    </submittedName>
</protein>
<dbReference type="Pfam" id="PF22624">
    <property type="entry name" value="AASDHPPT_N"/>
    <property type="match status" value="1"/>
</dbReference>
<evidence type="ECO:0000256" key="1">
    <source>
        <dbReference type="ARBA" id="ARBA00010990"/>
    </source>
</evidence>
<evidence type="ECO:0000259" key="3">
    <source>
        <dbReference type="Pfam" id="PF01648"/>
    </source>
</evidence>
<dbReference type="InterPro" id="IPR037143">
    <property type="entry name" value="4-PPantetheinyl_Trfase_dom_sf"/>
</dbReference>
<evidence type="ECO:0000259" key="4">
    <source>
        <dbReference type="Pfam" id="PF22624"/>
    </source>
</evidence>
<dbReference type="PANTHER" id="PTHR12215:SF10">
    <property type="entry name" value="L-AMINOADIPATE-SEMIALDEHYDE DEHYDROGENASE-PHOSPHOPANTETHEINYL TRANSFERASE"/>
    <property type="match status" value="1"/>
</dbReference>
<dbReference type="PANTHER" id="PTHR12215">
    <property type="entry name" value="PHOSPHOPANTETHEINE TRANSFERASE"/>
    <property type="match status" value="1"/>
</dbReference>
<evidence type="ECO:0000313" key="5">
    <source>
        <dbReference type="EMBL" id="SMG18359.1"/>
    </source>
</evidence>
<dbReference type="GO" id="GO:0000287">
    <property type="term" value="F:magnesium ion binding"/>
    <property type="evidence" value="ECO:0007669"/>
    <property type="project" value="InterPro"/>
</dbReference>
<evidence type="ECO:0000313" key="6">
    <source>
        <dbReference type="Proteomes" id="UP000193834"/>
    </source>
</evidence>
<dbReference type="RefSeq" id="WP_085493010.1">
    <property type="nucleotide sequence ID" value="NZ_FXAZ01000001.1"/>
</dbReference>
<reference evidence="5 6" key="1">
    <citation type="submission" date="2017-04" db="EMBL/GenBank/DDBJ databases">
        <authorList>
            <person name="Afonso C.L."/>
            <person name="Miller P.J."/>
            <person name="Scott M.A."/>
            <person name="Spackman E."/>
            <person name="Goraichik I."/>
            <person name="Dimitrov K.M."/>
            <person name="Suarez D.L."/>
            <person name="Swayne D.E."/>
        </authorList>
    </citation>
    <scope>NUCLEOTIDE SEQUENCE [LARGE SCALE GENOMIC DNA]</scope>
    <source>
        <strain evidence="5 6">11</strain>
    </source>
</reference>
<accession>A0A1X7IUA6</accession>
<dbReference type="InterPro" id="IPR050559">
    <property type="entry name" value="P-Pant_transferase_sf"/>
</dbReference>
<organism evidence="5 6">
    <name type="scientific">Paenibacillus aquistagni</name>
    <dbReference type="NCBI Taxonomy" id="1852522"/>
    <lineage>
        <taxon>Bacteria</taxon>
        <taxon>Bacillati</taxon>
        <taxon>Bacillota</taxon>
        <taxon>Bacilli</taxon>
        <taxon>Bacillales</taxon>
        <taxon>Paenibacillaceae</taxon>
        <taxon>Paenibacillus</taxon>
    </lineage>
</organism>
<dbReference type="SUPFAM" id="SSF56214">
    <property type="entry name" value="4'-phosphopantetheinyl transferase"/>
    <property type="match status" value="2"/>
</dbReference>
<feature type="domain" description="4'-phosphopantetheinyl transferase" evidence="3">
    <location>
        <begin position="102"/>
        <end position="180"/>
    </location>
</feature>
<sequence length="211" mass="25024">MIYYFESLDLFTEEICMQHLSRLPQDRQLKVHRYKHWIDKKMSIVTYLLLAYGMKQEYSITEPLRFGYRSNQKPYLLDFPHIYFNISHCEECVAVAISDQEIGIDVQNMVPYDPNVAAMVCSPEELEQLRSSSDPEALFIRYWTLKESYLKMTGSGITDHMSRLDFSSPVDASFYQYNCYFLQYRQPRYWMSICSLESPLHIHNLSLIDLC</sequence>
<dbReference type="OrthoDB" id="9808281at2"/>
<keyword evidence="6" id="KW-1185">Reference proteome</keyword>
<dbReference type="Pfam" id="PF01648">
    <property type="entry name" value="ACPS"/>
    <property type="match status" value="1"/>
</dbReference>
<comment type="similarity">
    <text evidence="1">Belongs to the P-Pant transferase superfamily. Gsp/Sfp/HetI/AcpT family.</text>
</comment>
<proteinExistence type="inferred from homology"/>
<dbReference type="GO" id="GO:0019878">
    <property type="term" value="P:lysine biosynthetic process via aminoadipic acid"/>
    <property type="evidence" value="ECO:0007669"/>
    <property type="project" value="TreeGrafter"/>
</dbReference>
<feature type="domain" description="4'-phosphopantetheinyl transferase N-terminal" evidence="4">
    <location>
        <begin position="18"/>
        <end position="96"/>
    </location>
</feature>
<gene>
    <name evidence="5" type="ORF">SAMN06295960_0784</name>
</gene>
<dbReference type="Proteomes" id="UP000193834">
    <property type="component" value="Unassembled WGS sequence"/>
</dbReference>
<dbReference type="GO" id="GO:0005829">
    <property type="term" value="C:cytosol"/>
    <property type="evidence" value="ECO:0007669"/>
    <property type="project" value="TreeGrafter"/>
</dbReference>